<evidence type="ECO:0000313" key="3">
    <source>
        <dbReference type="EMBL" id="SDX71418.1"/>
    </source>
</evidence>
<accession>A0A1H3DZE9</accession>
<organism evidence="3 4">
    <name type="scientific">Nitrosomonas halophila</name>
    <dbReference type="NCBI Taxonomy" id="44576"/>
    <lineage>
        <taxon>Bacteria</taxon>
        <taxon>Pseudomonadati</taxon>
        <taxon>Pseudomonadota</taxon>
        <taxon>Betaproteobacteria</taxon>
        <taxon>Nitrosomonadales</taxon>
        <taxon>Nitrosomonadaceae</taxon>
        <taxon>Nitrosomonas</taxon>
    </lineage>
</organism>
<evidence type="ECO:0000259" key="2">
    <source>
        <dbReference type="Pfam" id="PF11795"/>
    </source>
</evidence>
<protein>
    <recommendedName>
        <fullName evidence="5">Wadjet protein JetD C-terminal domain-containing protein</fullName>
    </recommendedName>
</protein>
<dbReference type="InterPro" id="IPR024537">
    <property type="entry name" value="DUF3322"/>
</dbReference>
<proteinExistence type="predicted"/>
<dbReference type="Proteomes" id="UP000198640">
    <property type="component" value="Unassembled WGS sequence"/>
</dbReference>
<gene>
    <name evidence="3" type="ORF">SAMN05421881_100666</name>
</gene>
<keyword evidence="4" id="KW-1185">Reference proteome</keyword>
<dbReference type="Pfam" id="PF11795">
    <property type="entry name" value="DUF3322"/>
    <property type="match status" value="1"/>
</dbReference>
<dbReference type="InterPro" id="IPR014544">
    <property type="entry name" value="UCP028408"/>
</dbReference>
<dbReference type="STRING" id="44576.SAMN05421881_100666"/>
<dbReference type="EMBL" id="FNOY01000006">
    <property type="protein sequence ID" value="SDX71418.1"/>
    <property type="molecule type" value="Genomic_DNA"/>
</dbReference>
<evidence type="ECO:0008006" key="5">
    <source>
        <dbReference type="Google" id="ProtNLM"/>
    </source>
</evidence>
<dbReference type="RefSeq" id="WP_090411858.1">
    <property type="nucleotide sequence ID" value="NZ_FNOY01000006.1"/>
</dbReference>
<evidence type="ECO:0000259" key="1">
    <source>
        <dbReference type="Pfam" id="PF09983"/>
    </source>
</evidence>
<feature type="domain" description="Wadjet protein JetD C-terminal" evidence="1">
    <location>
        <begin position="209"/>
        <end position="387"/>
    </location>
</feature>
<name>A0A1H3DZE9_9PROT</name>
<dbReference type="AlphaFoldDB" id="A0A1H3DZE9"/>
<dbReference type="OrthoDB" id="322908at2"/>
<evidence type="ECO:0000313" key="4">
    <source>
        <dbReference type="Proteomes" id="UP000198640"/>
    </source>
</evidence>
<sequence length="395" mass="44766">MNWTSPADLRAQVQKLWERGDILASLATGESLFPRRLPLKCPTSAEMSEHFDAVRAWISALREIACCRVEMRAFRHRVFGTNAVPHAVWLDSTEDALKLLGKQREAARFIALVDMTRARHPELSDWLARKPQRALALAEDWERLLAVVAWLKAHPRPGVYLRQVDIPGVHSKFIERHRGVLSELLDSALPPAAIDTAASGVTQFARRYGFLDKPVCIRFRMLDRAHALLPEIGERDMALDAESFSRLGPGVSRVFITENEINYLAFPPIQDSLIIFGAGYGFEMLGRAKWLARCRIHYWGDIDTHGFAILDQLRSQFGHVESFLMNRATLLAFEAHWGTEIRPTARNLTRLGLEEQALYDDLRDNRLGKNIRLEQEHIGFGWLESALAALAMRGG</sequence>
<dbReference type="Pfam" id="PF09983">
    <property type="entry name" value="JetD_C"/>
    <property type="match status" value="1"/>
</dbReference>
<dbReference type="InterPro" id="IPR024534">
    <property type="entry name" value="JetD_C"/>
</dbReference>
<reference evidence="3 4" key="1">
    <citation type="submission" date="2016-10" db="EMBL/GenBank/DDBJ databases">
        <authorList>
            <person name="de Groot N.N."/>
        </authorList>
    </citation>
    <scope>NUCLEOTIDE SEQUENCE [LARGE SCALE GENOMIC DNA]</scope>
    <source>
        <strain evidence="3 4">Nm1</strain>
    </source>
</reference>
<feature type="domain" description="DUF3322" evidence="2">
    <location>
        <begin position="6"/>
        <end position="186"/>
    </location>
</feature>
<dbReference type="PIRSF" id="PIRSF028408">
    <property type="entry name" value="UCP028408"/>
    <property type="match status" value="1"/>
</dbReference>